<evidence type="ECO:0000256" key="12">
    <source>
        <dbReference type="ARBA" id="ARBA00023063"/>
    </source>
</evidence>
<dbReference type="Gene3D" id="1.10.10.1100">
    <property type="entry name" value="BFD-like [2Fe-2S]-binding domain"/>
    <property type="match status" value="2"/>
</dbReference>
<evidence type="ECO:0000256" key="15">
    <source>
        <dbReference type="PIRSR" id="PIRSR037149-1"/>
    </source>
</evidence>
<comment type="caution">
    <text evidence="21">The sequence shown here is derived from an EMBL/GenBank/DDBJ whole genome shotgun (WGS) entry which is preliminary data.</text>
</comment>
<evidence type="ECO:0000256" key="3">
    <source>
        <dbReference type="ARBA" id="ARBA00010429"/>
    </source>
</evidence>
<evidence type="ECO:0000259" key="18">
    <source>
        <dbReference type="Pfam" id="PF04324"/>
    </source>
</evidence>
<dbReference type="InterPro" id="IPR036188">
    <property type="entry name" value="FAD/NAD-bd_sf"/>
</dbReference>
<dbReference type="InterPro" id="IPR036136">
    <property type="entry name" value="Nit/Sulf_reduc_fer-like_dom_sf"/>
</dbReference>
<keyword evidence="6" id="KW-0001">2Fe-2S</keyword>
<evidence type="ECO:0000256" key="14">
    <source>
        <dbReference type="PIRNR" id="PIRNR037149"/>
    </source>
</evidence>
<dbReference type="Gene3D" id="3.50.50.60">
    <property type="entry name" value="FAD/NAD(P)-binding domain"/>
    <property type="match status" value="2"/>
</dbReference>
<evidence type="ECO:0000259" key="19">
    <source>
        <dbReference type="Pfam" id="PF07992"/>
    </source>
</evidence>
<dbReference type="SUPFAM" id="SSF55124">
    <property type="entry name" value="Nitrite/Sulfite reductase N-terminal domain-like"/>
    <property type="match status" value="1"/>
</dbReference>
<keyword evidence="9" id="KW-0560">Oxidoreductase</keyword>
<dbReference type="CDD" id="cd19943">
    <property type="entry name" value="NirB_Fer2_BFD-like_1"/>
    <property type="match status" value="1"/>
</dbReference>
<gene>
    <name evidence="21" type="ORF">EV146_103300</name>
</gene>
<dbReference type="Pfam" id="PF03460">
    <property type="entry name" value="NIR_SIR_ferr"/>
    <property type="match status" value="1"/>
</dbReference>
<dbReference type="InterPro" id="IPR041575">
    <property type="entry name" value="Rubredoxin_C"/>
</dbReference>
<feature type="domain" description="BFD-like [2Fe-2S]-binding" evidence="18">
    <location>
        <begin position="414"/>
        <end position="463"/>
    </location>
</feature>
<dbReference type="InterPro" id="IPR041854">
    <property type="entry name" value="BFD-like_2Fe2S-bd_dom_sf"/>
</dbReference>
<evidence type="ECO:0000256" key="13">
    <source>
        <dbReference type="ARBA" id="ARBA00034078"/>
    </source>
</evidence>
<evidence type="ECO:0000256" key="2">
    <source>
        <dbReference type="ARBA" id="ARBA00005096"/>
    </source>
</evidence>
<dbReference type="PRINTS" id="PR00411">
    <property type="entry name" value="PNDRDTASEI"/>
</dbReference>
<evidence type="ECO:0000256" key="11">
    <source>
        <dbReference type="ARBA" id="ARBA00023014"/>
    </source>
</evidence>
<evidence type="ECO:0000256" key="6">
    <source>
        <dbReference type="ARBA" id="ARBA00022714"/>
    </source>
</evidence>
<keyword evidence="5 14" id="KW-0285">Flavoprotein</keyword>
<dbReference type="SUPFAM" id="SSF56014">
    <property type="entry name" value="Nitrite and sulphite reductase 4Fe-4S domain-like"/>
    <property type="match status" value="1"/>
</dbReference>
<feature type="binding site" evidence="15">
    <location>
        <position position="681"/>
    </location>
    <ligand>
        <name>[4Fe-4S] cluster</name>
        <dbReference type="ChEBI" id="CHEBI:49883"/>
    </ligand>
</feature>
<keyword evidence="7 15" id="KW-0479">Metal-binding</keyword>
<dbReference type="GO" id="GO:0020037">
    <property type="term" value="F:heme binding"/>
    <property type="evidence" value="ECO:0007669"/>
    <property type="project" value="InterPro"/>
</dbReference>
<keyword evidence="15" id="KW-0004">4Fe-4S</keyword>
<dbReference type="GO" id="GO:0050660">
    <property type="term" value="F:flavin adenine dinucleotide binding"/>
    <property type="evidence" value="ECO:0007669"/>
    <property type="project" value="UniProtKB-UniRule"/>
</dbReference>
<accession>A0A4R2BI19</accession>
<dbReference type="Gene3D" id="3.30.413.10">
    <property type="entry name" value="Sulfite Reductase Hemoprotein, domain 1"/>
    <property type="match status" value="1"/>
</dbReference>
<dbReference type="NCBIfam" id="TIGR02374">
    <property type="entry name" value="nitri_red_nirB"/>
    <property type="match status" value="1"/>
</dbReference>
<evidence type="ECO:0000256" key="10">
    <source>
        <dbReference type="ARBA" id="ARBA00023004"/>
    </source>
</evidence>
<feature type="domain" description="Nitrite/Sulfite reductase ferredoxin-like" evidence="17">
    <location>
        <begin position="553"/>
        <end position="615"/>
    </location>
</feature>
<sequence length="797" mass="87034">MRKQRLVLVGNGMAGVRCIEEILKHDADAFEITIFGSENHGNYNRIMLSSVLQGNAEIDEIILQQEAWYQERGIRLFKGETVVSIDPPSQTVRSDQGREVSYDKLILATGSSPFILPIKGVDKKGVRSFRTIEDCERILSESRSCKAAAVIGGGLLGLEAAKGLLNLGLKVQVIHKAPFLMERQLDETASKMLQAELERQGMSFIFEKHTQEFAGKDRVERIQFSDGTGIDAELVVMAVGVRPNVGLARDHGIAVNRGIIVNEYMQSSDPAIYAVGECAESNGIVYGIVKPLYEQGKVLAKHLCGIASDGYKGSVLSTQLKISGVDVFSIGQLDGGEEGKAVTIFNSVDGVYKKMVFQENKLVGVVLYGDTTESGRLLELIVKRKDVEDLEKGLLLSSAQHEGYTTAGMPPTDVICNCNGVSKGTIVEACLSKNLATVEQVKECTKASGSCGGCRPLVADLLDYVHSDEFDEPAVVGSLCSCTNLTEDEIVRQIQEDNLQSTEQAMAKLGWNNPRGCGICVPALRYYLGMVHPAYKASACKAASSPGINAVLQDDGTYSVVPRMYGGVTDANQLKGIAQVIEKYNIPEVRLTSGQRIQLAGIKEEILDEVLRELTDILVPAENPKRSISSVPWGNASLKTFVADQTCGCSRNESVQLAAELERKTESLNMPASLKIGISPCQHCDAAATAMDIGLIHAQGRWEVYVGGQTYRNVSGGALFYVTGSPEEIFEITLGLIQYYRETANYLEPTWKWVERLGLIHIREILFDQDIRMLLLKRLESEREQQSGANSAESLVQ</sequence>
<dbReference type="GO" id="GO:0098809">
    <property type="term" value="F:nitrite reductase activity"/>
    <property type="evidence" value="ECO:0007669"/>
    <property type="project" value="InterPro"/>
</dbReference>
<dbReference type="SUPFAM" id="SSF51905">
    <property type="entry name" value="FAD/NAD(P)-binding domain"/>
    <property type="match status" value="2"/>
</dbReference>
<comment type="cofactor">
    <cofactor evidence="15">
        <name>siroheme</name>
        <dbReference type="ChEBI" id="CHEBI:60052"/>
    </cofactor>
    <text evidence="15">Binds 1 siroheme per subunit.</text>
</comment>
<keyword evidence="12 14" id="KW-0534">Nitrate assimilation</keyword>
<dbReference type="Pfam" id="PF18267">
    <property type="entry name" value="Rubredoxin_C"/>
    <property type="match status" value="1"/>
</dbReference>
<comment type="pathway">
    <text evidence="2">Nitrogen metabolism; nitrate reduction (assimilation).</text>
</comment>
<dbReference type="FunFam" id="3.50.50.60:FF:000033">
    <property type="entry name" value="Nitrite reductase [NAD(P)H], large subunit"/>
    <property type="match status" value="1"/>
</dbReference>
<dbReference type="InterPro" id="IPR012744">
    <property type="entry name" value="Nitri_red_NirB"/>
</dbReference>
<comment type="cofactor">
    <cofactor evidence="1 14">
        <name>FAD</name>
        <dbReference type="ChEBI" id="CHEBI:57692"/>
    </cofactor>
</comment>
<proteinExistence type="inferred from homology"/>
<dbReference type="Gene3D" id="3.90.480.20">
    <property type="match status" value="1"/>
</dbReference>
<comment type="similarity">
    <text evidence="3">Belongs to the nitrite and sulfite reductase 4Fe-4S domain family.</text>
</comment>
<feature type="domain" description="BFD-like [2Fe-2S]-binding" evidence="18">
    <location>
        <begin position="480"/>
        <end position="528"/>
    </location>
</feature>
<dbReference type="GO" id="GO:0042128">
    <property type="term" value="P:nitrate assimilation"/>
    <property type="evidence" value="ECO:0007669"/>
    <property type="project" value="UniProtKB-UniRule"/>
</dbReference>
<keyword evidence="8 14" id="KW-0274">FAD</keyword>
<keyword evidence="4 15" id="KW-0349">Heme</keyword>
<comment type="cofactor">
    <cofactor evidence="15">
        <name>[4Fe-4S] cluster</name>
        <dbReference type="ChEBI" id="CHEBI:49883"/>
    </cofactor>
    <text evidence="15">Binds 1 [4Fe-4S] cluster per subunit.</text>
</comment>
<organism evidence="21 22">
    <name type="scientific">Mesobacillus foraminis</name>
    <dbReference type="NCBI Taxonomy" id="279826"/>
    <lineage>
        <taxon>Bacteria</taxon>
        <taxon>Bacillati</taxon>
        <taxon>Bacillota</taxon>
        <taxon>Bacilli</taxon>
        <taxon>Bacillales</taxon>
        <taxon>Bacillaceae</taxon>
        <taxon>Mesobacillus</taxon>
    </lineage>
</organism>
<evidence type="ECO:0000259" key="16">
    <source>
        <dbReference type="Pfam" id="PF01077"/>
    </source>
</evidence>
<evidence type="ECO:0000256" key="9">
    <source>
        <dbReference type="ARBA" id="ARBA00023002"/>
    </source>
</evidence>
<dbReference type="InterPro" id="IPR006067">
    <property type="entry name" value="NO2/SO3_Rdtase_4Fe4S_dom"/>
</dbReference>
<evidence type="ECO:0000259" key="17">
    <source>
        <dbReference type="Pfam" id="PF03460"/>
    </source>
</evidence>
<dbReference type="InterPro" id="IPR045854">
    <property type="entry name" value="NO2/SO3_Rdtase_4Fe4S_sf"/>
</dbReference>
<keyword evidence="10 15" id="KW-0408">Iron</keyword>
<comment type="cofactor">
    <cofactor evidence="13">
        <name>[2Fe-2S] cluster</name>
        <dbReference type="ChEBI" id="CHEBI:190135"/>
    </cofactor>
</comment>
<dbReference type="GO" id="GO:0046872">
    <property type="term" value="F:metal ion binding"/>
    <property type="evidence" value="ECO:0007669"/>
    <property type="project" value="UniProtKB-KW"/>
</dbReference>
<dbReference type="Pfam" id="PF01077">
    <property type="entry name" value="NIR_SIR"/>
    <property type="match status" value="1"/>
</dbReference>
<evidence type="ECO:0000256" key="1">
    <source>
        <dbReference type="ARBA" id="ARBA00001974"/>
    </source>
</evidence>
<dbReference type="InterPro" id="IPR023753">
    <property type="entry name" value="FAD/NAD-binding_dom"/>
</dbReference>
<evidence type="ECO:0000256" key="7">
    <source>
        <dbReference type="ARBA" id="ARBA00022723"/>
    </source>
</evidence>
<dbReference type="Gene3D" id="3.30.390.30">
    <property type="match status" value="1"/>
</dbReference>
<evidence type="ECO:0000259" key="20">
    <source>
        <dbReference type="Pfam" id="PF18267"/>
    </source>
</evidence>
<evidence type="ECO:0000313" key="22">
    <source>
        <dbReference type="Proteomes" id="UP000295689"/>
    </source>
</evidence>
<feature type="domain" description="Nitrite/sulphite reductase 4Fe-4S" evidence="16">
    <location>
        <begin position="657"/>
        <end position="766"/>
    </location>
</feature>
<keyword evidence="11 15" id="KW-0411">Iron-sulfur</keyword>
<dbReference type="AlphaFoldDB" id="A0A4R2BI19"/>
<dbReference type="GO" id="GO:0051539">
    <property type="term" value="F:4 iron, 4 sulfur cluster binding"/>
    <property type="evidence" value="ECO:0007669"/>
    <property type="project" value="UniProtKB-KW"/>
</dbReference>
<evidence type="ECO:0000256" key="8">
    <source>
        <dbReference type="ARBA" id="ARBA00022827"/>
    </source>
</evidence>
<dbReference type="EMBL" id="SLVV01000003">
    <property type="protein sequence ID" value="TCN26777.1"/>
    <property type="molecule type" value="Genomic_DNA"/>
</dbReference>
<protein>
    <submittedName>
        <fullName evidence="21">Nitrite reductase (NADH) large subunit</fullName>
    </submittedName>
</protein>
<dbReference type="PANTHER" id="PTHR43809">
    <property type="entry name" value="NITRITE REDUCTASE (NADH) LARGE SUBUNIT"/>
    <property type="match status" value="1"/>
</dbReference>
<dbReference type="Pfam" id="PF04324">
    <property type="entry name" value="Fer2_BFD"/>
    <property type="match status" value="2"/>
</dbReference>
<dbReference type="PRINTS" id="PR00368">
    <property type="entry name" value="FADPNR"/>
</dbReference>
<dbReference type="InterPro" id="IPR017121">
    <property type="entry name" value="Nitrite_Rdtase_lsu"/>
</dbReference>
<feature type="domain" description="FAD/NAD(P)-binding" evidence="19">
    <location>
        <begin position="5"/>
        <end position="281"/>
    </location>
</feature>
<feature type="binding site" evidence="15">
    <location>
        <position position="647"/>
    </location>
    <ligand>
        <name>[4Fe-4S] cluster</name>
        <dbReference type="ChEBI" id="CHEBI:49883"/>
    </ligand>
</feature>
<evidence type="ECO:0000313" key="21">
    <source>
        <dbReference type="EMBL" id="TCN26777.1"/>
    </source>
</evidence>
<evidence type="ECO:0000256" key="4">
    <source>
        <dbReference type="ARBA" id="ARBA00022617"/>
    </source>
</evidence>
<keyword evidence="22" id="KW-1185">Reference proteome</keyword>
<name>A0A4R2BI19_9BACI</name>
<dbReference type="PIRSF" id="PIRSF037149">
    <property type="entry name" value="NirB"/>
    <property type="match status" value="1"/>
</dbReference>
<dbReference type="InterPro" id="IPR016156">
    <property type="entry name" value="FAD/NAD-linked_Rdtase_dimer_sf"/>
</dbReference>
<dbReference type="GO" id="GO:0050661">
    <property type="term" value="F:NADP binding"/>
    <property type="evidence" value="ECO:0007669"/>
    <property type="project" value="UniProtKB-UniRule"/>
</dbReference>
<dbReference type="PANTHER" id="PTHR43809:SF1">
    <property type="entry name" value="NITRITE REDUCTASE (NADH) LARGE SUBUNIT"/>
    <property type="match status" value="1"/>
</dbReference>
<dbReference type="RefSeq" id="WP_132003409.1">
    <property type="nucleotide sequence ID" value="NZ_JABUHM010000002.1"/>
</dbReference>
<dbReference type="InterPro" id="IPR007419">
    <property type="entry name" value="BFD-like_2Fe2S-bd_dom"/>
</dbReference>
<dbReference type="Proteomes" id="UP000295689">
    <property type="component" value="Unassembled WGS sequence"/>
</dbReference>
<dbReference type="InterPro" id="IPR052034">
    <property type="entry name" value="NasD-like"/>
</dbReference>
<dbReference type="InterPro" id="IPR005117">
    <property type="entry name" value="NiRdtase/SiRdtase_haem-b_fer"/>
</dbReference>
<evidence type="ECO:0000256" key="5">
    <source>
        <dbReference type="ARBA" id="ARBA00022630"/>
    </source>
</evidence>
<dbReference type="Pfam" id="PF07992">
    <property type="entry name" value="Pyr_redox_2"/>
    <property type="match status" value="1"/>
</dbReference>
<dbReference type="CDD" id="cd19944">
    <property type="entry name" value="NirB_Fer2_BFD-like_2"/>
    <property type="match status" value="1"/>
</dbReference>
<reference evidence="21 22" key="1">
    <citation type="journal article" date="2015" name="Stand. Genomic Sci.">
        <title>Genomic Encyclopedia of Bacterial and Archaeal Type Strains, Phase III: the genomes of soil and plant-associated and newly described type strains.</title>
        <authorList>
            <person name="Whitman W.B."/>
            <person name="Woyke T."/>
            <person name="Klenk H.P."/>
            <person name="Zhou Y."/>
            <person name="Lilburn T.G."/>
            <person name="Beck B.J."/>
            <person name="De Vos P."/>
            <person name="Vandamme P."/>
            <person name="Eisen J.A."/>
            <person name="Garrity G."/>
            <person name="Hugenholtz P."/>
            <person name="Kyrpides N.C."/>
        </authorList>
    </citation>
    <scope>NUCLEOTIDE SEQUENCE [LARGE SCALE GENOMIC DNA]</scope>
    <source>
        <strain evidence="21 22">CV53</strain>
    </source>
</reference>
<feature type="domain" description="NADH-rubredoxin oxidoreductase C-terminal" evidence="20">
    <location>
        <begin position="317"/>
        <end position="384"/>
    </location>
</feature>
<dbReference type="GO" id="GO:0051537">
    <property type="term" value="F:2 iron, 2 sulfur cluster binding"/>
    <property type="evidence" value="ECO:0007669"/>
    <property type="project" value="UniProtKB-KW"/>
</dbReference>